<organism evidence="1 2">
    <name type="scientific">Araneus ventricosus</name>
    <name type="common">Orbweaver spider</name>
    <name type="synonym">Epeira ventricosa</name>
    <dbReference type="NCBI Taxonomy" id="182803"/>
    <lineage>
        <taxon>Eukaryota</taxon>
        <taxon>Metazoa</taxon>
        <taxon>Ecdysozoa</taxon>
        <taxon>Arthropoda</taxon>
        <taxon>Chelicerata</taxon>
        <taxon>Arachnida</taxon>
        <taxon>Araneae</taxon>
        <taxon>Araneomorphae</taxon>
        <taxon>Entelegynae</taxon>
        <taxon>Araneoidea</taxon>
        <taxon>Araneidae</taxon>
        <taxon>Araneus</taxon>
    </lineage>
</organism>
<dbReference type="InterPro" id="IPR036691">
    <property type="entry name" value="Endo/exonu/phosph_ase_sf"/>
</dbReference>
<dbReference type="EMBL" id="BGPR01006112">
    <property type="protein sequence ID" value="GBN16151.1"/>
    <property type="molecule type" value="Genomic_DNA"/>
</dbReference>
<dbReference type="Gene3D" id="3.60.10.10">
    <property type="entry name" value="Endonuclease/exonuclease/phosphatase"/>
    <property type="match status" value="1"/>
</dbReference>
<comment type="caution">
    <text evidence="1">The sequence shown here is derived from an EMBL/GenBank/DDBJ whole genome shotgun (WGS) entry which is preliminary data.</text>
</comment>
<keyword evidence="2" id="KW-1185">Reference proteome</keyword>
<proteinExistence type="predicted"/>
<reference evidence="1 2" key="1">
    <citation type="journal article" date="2019" name="Sci. Rep.">
        <title>Orb-weaving spider Araneus ventricosus genome elucidates the spidroin gene catalogue.</title>
        <authorList>
            <person name="Kono N."/>
            <person name="Nakamura H."/>
            <person name="Ohtoshi R."/>
            <person name="Moran D.A.P."/>
            <person name="Shinohara A."/>
            <person name="Yoshida Y."/>
            <person name="Fujiwara M."/>
            <person name="Mori M."/>
            <person name="Tomita M."/>
            <person name="Arakawa K."/>
        </authorList>
    </citation>
    <scope>NUCLEOTIDE SEQUENCE [LARGE SCALE GENOMIC DNA]</scope>
</reference>
<dbReference type="AlphaFoldDB" id="A0A4Y2LMY5"/>
<protein>
    <submittedName>
        <fullName evidence="1">Uncharacterized protein</fullName>
    </submittedName>
</protein>
<name>A0A4Y2LMY5_ARAVE</name>
<evidence type="ECO:0000313" key="1">
    <source>
        <dbReference type="EMBL" id="GBN16151.1"/>
    </source>
</evidence>
<evidence type="ECO:0000313" key="2">
    <source>
        <dbReference type="Proteomes" id="UP000499080"/>
    </source>
</evidence>
<accession>A0A4Y2LMY5</accession>
<dbReference type="SUPFAM" id="SSF56219">
    <property type="entry name" value="DNase I-like"/>
    <property type="match status" value="1"/>
</dbReference>
<dbReference type="Proteomes" id="UP000499080">
    <property type="component" value="Unassembled WGS sequence"/>
</dbReference>
<gene>
    <name evidence="1" type="ORF">AVEN_64719_1</name>
</gene>
<sequence length="164" mass="18551">MLEASNTKYVFVSWILLEEELIMVKMVFMFNSSTSLFRGGLLNLNHCTAASLQLEHDILRLDLDMIFVTEPYVAEGHVAGVTSLSNVYEEGSPRAPIILKRHFNFVPILISKDIVEINVNVYNVNIICICVYCPPKEPLLPVLEALSKIIQMHPNEVNQEKSMS</sequence>